<name>A0A453NWL9_AEGTS</name>
<dbReference type="AlphaFoldDB" id="A0A453NWL9"/>
<feature type="compositionally biased region" description="Low complexity" evidence="1">
    <location>
        <begin position="140"/>
        <end position="150"/>
    </location>
</feature>
<feature type="compositionally biased region" description="Basic residues" evidence="1">
    <location>
        <begin position="189"/>
        <end position="201"/>
    </location>
</feature>
<reference evidence="2" key="5">
    <citation type="journal article" date="2021" name="G3 (Bethesda)">
        <title>Aegilops tauschii genome assembly Aet v5.0 features greater sequence contiguity and improved annotation.</title>
        <authorList>
            <person name="Wang L."/>
            <person name="Zhu T."/>
            <person name="Rodriguez J.C."/>
            <person name="Deal K.R."/>
            <person name="Dubcovsky J."/>
            <person name="McGuire P.E."/>
            <person name="Lux T."/>
            <person name="Spannagl M."/>
            <person name="Mayer K.F.X."/>
            <person name="Baldrich P."/>
            <person name="Meyers B.C."/>
            <person name="Huo N."/>
            <person name="Gu Y.Q."/>
            <person name="Zhou H."/>
            <person name="Devos K.M."/>
            <person name="Bennetzen J.L."/>
            <person name="Unver T."/>
            <person name="Budak H."/>
            <person name="Gulick P.J."/>
            <person name="Galiba G."/>
            <person name="Kalapos B."/>
            <person name="Nelson D.R."/>
            <person name="Li P."/>
            <person name="You F.M."/>
            <person name="Luo M.C."/>
            <person name="Dvorak J."/>
        </authorList>
    </citation>
    <scope>NUCLEOTIDE SEQUENCE [LARGE SCALE GENOMIC DNA]</scope>
    <source>
        <strain evidence="2">cv. AL8/78</strain>
    </source>
</reference>
<evidence type="ECO:0000313" key="3">
    <source>
        <dbReference type="Proteomes" id="UP000015105"/>
    </source>
</evidence>
<organism evidence="2 3">
    <name type="scientific">Aegilops tauschii subsp. strangulata</name>
    <name type="common">Goatgrass</name>
    <dbReference type="NCBI Taxonomy" id="200361"/>
    <lineage>
        <taxon>Eukaryota</taxon>
        <taxon>Viridiplantae</taxon>
        <taxon>Streptophyta</taxon>
        <taxon>Embryophyta</taxon>
        <taxon>Tracheophyta</taxon>
        <taxon>Spermatophyta</taxon>
        <taxon>Magnoliopsida</taxon>
        <taxon>Liliopsida</taxon>
        <taxon>Poales</taxon>
        <taxon>Poaceae</taxon>
        <taxon>BOP clade</taxon>
        <taxon>Pooideae</taxon>
        <taxon>Triticodae</taxon>
        <taxon>Triticeae</taxon>
        <taxon>Triticinae</taxon>
        <taxon>Aegilops</taxon>
    </lineage>
</organism>
<feature type="region of interest" description="Disordered" evidence="1">
    <location>
        <begin position="51"/>
        <end position="72"/>
    </location>
</feature>
<accession>A0A453NWL9</accession>
<protein>
    <recommendedName>
        <fullName evidence="4">Aspartate/glutamate/uridylate kinase domain-containing protein</fullName>
    </recommendedName>
</protein>
<dbReference type="Gramene" id="AET6Gv20522100.2">
    <property type="protein sequence ID" value="AET6Gv20522100.2"/>
    <property type="gene ID" value="AET6Gv20522100"/>
</dbReference>
<dbReference type="EnsemblPlants" id="AET6Gv20522100.2">
    <property type="protein sequence ID" value="AET6Gv20522100.2"/>
    <property type="gene ID" value="AET6Gv20522100"/>
</dbReference>
<keyword evidence="3" id="KW-1185">Reference proteome</keyword>
<dbReference type="Proteomes" id="UP000015105">
    <property type="component" value="Chromosome 6D"/>
</dbReference>
<reference evidence="2" key="3">
    <citation type="journal article" date="2017" name="Nature">
        <title>Genome sequence of the progenitor of the wheat D genome Aegilops tauschii.</title>
        <authorList>
            <person name="Luo M.C."/>
            <person name="Gu Y.Q."/>
            <person name="Puiu D."/>
            <person name="Wang H."/>
            <person name="Twardziok S.O."/>
            <person name="Deal K.R."/>
            <person name="Huo N."/>
            <person name="Zhu T."/>
            <person name="Wang L."/>
            <person name="Wang Y."/>
            <person name="McGuire P.E."/>
            <person name="Liu S."/>
            <person name="Long H."/>
            <person name="Ramasamy R.K."/>
            <person name="Rodriguez J.C."/>
            <person name="Van S.L."/>
            <person name="Yuan L."/>
            <person name="Wang Z."/>
            <person name="Xia Z."/>
            <person name="Xiao L."/>
            <person name="Anderson O.D."/>
            <person name="Ouyang S."/>
            <person name="Liang Y."/>
            <person name="Zimin A.V."/>
            <person name="Pertea G."/>
            <person name="Qi P."/>
            <person name="Bennetzen J.L."/>
            <person name="Dai X."/>
            <person name="Dawson M.W."/>
            <person name="Muller H.G."/>
            <person name="Kugler K."/>
            <person name="Rivarola-Duarte L."/>
            <person name="Spannagl M."/>
            <person name="Mayer K.F.X."/>
            <person name="Lu F.H."/>
            <person name="Bevan M.W."/>
            <person name="Leroy P."/>
            <person name="Li P."/>
            <person name="You F.M."/>
            <person name="Sun Q."/>
            <person name="Liu Z."/>
            <person name="Lyons E."/>
            <person name="Wicker T."/>
            <person name="Salzberg S.L."/>
            <person name="Devos K.M."/>
            <person name="Dvorak J."/>
        </authorList>
    </citation>
    <scope>NUCLEOTIDE SEQUENCE [LARGE SCALE GENOMIC DNA]</scope>
    <source>
        <strain evidence="2">cv. AL8/78</strain>
    </source>
</reference>
<proteinExistence type="predicted"/>
<sequence>RVRLQVGLPVVKNTNAGHCIQNNSYIASRPPPWRCASAACVRLPSRGRGAELRGRPAGGPRLHPAVQEQDGVGEVRRRGHEVAGAAGVHDPQPCPPLLRRHAPVLVHGGGPEINSWLQHIGVEPQFRKMVLVSKVNINKSSSSPSALARPLWQGRTPPHRAPLPRRRSPRVRRRGDACTPLRAPPDHRVRPHPSHHHRGRRRDWVGLQHQR</sequence>
<evidence type="ECO:0000313" key="2">
    <source>
        <dbReference type="EnsemblPlants" id="AET6Gv20522100.2"/>
    </source>
</evidence>
<evidence type="ECO:0000256" key="1">
    <source>
        <dbReference type="SAM" id="MobiDB-lite"/>
    </source>
</evidence>
<reference evidence="2" key="4">
    <citation type="submission" date="2019-03" db="UniProtKB">
        <authorList>
            <consortium name="EnsemblPlants"/>
        </authorList>
    </citation>
    <scope>IDENTIFICATION</scope>
</reference>
<feature type="compositionally biased region" description="Basic residues" evidence="1">
    <location>
        <begin position="162"/>
        <end position="173"/>
    </location>
</feature>
<reference evidence="3" key="1">
    <citation type="journal article" date="2014" name="Science">
        <title>Ancient hybridizations among the ancestral genomes of bread wheat.</title>
        <authorList>
            <consortium name="International Wheat Genome Sequencing Consortium,"/>
            <person name="Marcussen T."/>
            <person name="Sandve S.R."/>
            <person name="Heier L."/>
            <person name="Spannagl M."/>
            <person name="Pfeifer M."/>
            <person name="Jakobsen K.S."/>
            <person name="Wulff B.B."/>
            <person name="Steuernagel B."/>
            <person name="Mayer K.F."/>
            <person name="Olsen O.A."/>
        </authorList>
    </citation>
    <scope>NUCLEOTIDE SEQUENCE [LARGE SCALE GENOMIC DNA]</scope>
    <source>
        <strain evidence="3">cv. AL8/78</strain>
    </source>
</reference>
<feature type="region of interest" description="Disordered" evidence="1">
    <location>
        <begin position="140"/>
        <end position="211"/>
    </location>
</feature>
<reference evidence="3" key="2">
    <citation type="journal article" date="2017" name="Nat. Plants">
        <title>The Aegilops tauschii genome reveals multiple impacts of transposons.</title>
        <authorList>
            <person name="Zhao G."/>
            <person name="Zou C."/>
            <person name="Li K."/>
            <person name="Wang K."/>
            <person name="Li T."/>
            <person name="Gao L."/>
            <person name="Zhang X."/>
            <person name="Wang H."/>
            <person name="Yang Z."/>
            <person name="Liu X."/>
            <person name="Jiang W."/>
            <person name="Mao L."/>
            <person name="Kong X."/>
            <person name="Jiao Y."/>
            <person name="Jia J."/>
        </authorList>
    </citation>
    <scope>NUCLEOTIDE SEQUENCE [LARGE SCALE GENOMIC DNA]</scope>
    <source>
        <strain evidence="3">cv. AL8/78</strain>
    </source>
</reference>
<evidence type="ECO:0008006" key="4">
    <source>
        <dbReference type="Google" id="ProtNLM"/>
    </source>
</evidence>